<dbReference type="Proteomes" id="UP001168146">
    <property type="component" value="Unassembled WGS sequence"/>
</dbReference>
<dbReference type="PANTHER" id="PTHR35870">
    <property type="entry name" value="PROTEIN, PUTATIVE (AFU_ORTHOLOGUE AFUA_5G03330)-RELATED"/>
    <property type="match status" value="1"/>
</dbReference>
<keyword evidence="1" id="KW-0560">Oxidoreductase</keyword>
<evidence type="ECO:0000313" key="4">
    <source>
        <dbReference type="Proteomes" id="UP001175353"/>
    </source>
</evidence>
<evidence type="ECO:0000313" key="2">
    <source>
        <dbReference type="EMBL" id="KAK0312549.1"/>
    </source>
</evidence>
<reference evidence="2" key="1">
    <citation type="submission" date="2021-12" db="EMBL/GenBank/DDBJ databases">
        <title>Black yeast isolated from Biological Soil Crust.</title>
        <authorList>
            <person name="Kurbessoian T."/>
        </authorList>
    </citation>
    <scope>NUCLEOTIDE SEQUENCE</scope>
    <source>
        <strain evidence="2">CCFEE 5208</strain>
    </source>
</reference>
<dbReference type="GO" id="GO:0016491">
    <property type="term" value="F:oxidoreductase activity"/>
    <property type="evidence" value="ECO:0007669"/>
    <property type="project" value="UniProtKB-KW"/>
</dbReference>
<gene>
    <name evidence="2" type="ORF">LTR82_013843</name>
    <name evidence="3" type="ORF">LTR91_023872</name>
</gene>
<name>A0AAN6JY10_9PEZI</name>
<evidence type="ECO:0000256" key="1">
    <source>
        <dbReference type="ARBA" id="ARBA00023002"/>
    </source>
</evidence>
<organism evidence="3 4">
    <name type="scientific">Friedmanniomyces endolithicus</name>
    <dbReference type="NCBI Taxonomy" id="329885"/>
    <lineage>
        <taxon>Eukaryota</taxon>
        <taxon>Fungi</taxon>
        <taxon>Dikarya</taxon>
        <taxon>Ascomycota</taxon>
        <taxon>Pezizomycotina</taxon>
        <taxon>Dothideomycetes</taxon>
        <taxon>Dothideomycetidae</taxon>
        <taxon>Mycosphaerellales</taxon>
        <taxon>Teratosphaeriaceae</taxon>
        <taxon>Friedmanniomyces</taxon>
    </lineage>
</organism>
<protein>
    <recommendedName>
        <fullName evidence="5">HypA-like protein</fullName>
    </recommendedName>
</protein>
<dbReference type="InterPro" id="IPR025337">
    <property type="entry name" value="Questin_oxidase-like"/>
</dbReference>
<evidence type="ECO:0008006" key="5">
    <source>
        <dbReference type="Google" id="ProtNLM"/>
    </source>
</evidence>
<accession>A0AAN6JY10</accession>
<dbReference type="Pfam" id="PF14027">
    <property type="entry name" value="Questin_oxidase"/>
    <property type="match status" value="1"/>
</dbReference>
<reference evidence="3" key="2">
    <citation type="submission" date="2023-06" db="EMBL/GenBank/DDBJ databases">
        <title>Black Yeasts Isolated from many extreme environments.</title>
        <authorList>
            <person name="Coleine C."/>
            <person name="Stajich J.E."/>
            <person name="Selbmann L."/>
        </authorList>
    </citation>
    <scope>NUCLEOTIDE SEQUENCE</scope>
    <source>
        <strain evidence="3">CCFEE 5200</strain>
    </source>
</reference>
<dbReference type="AlphaFoldDB" id="A0AAN6JY10"/>
<dbReference type="Proteomes" id="UP001175353">
    <property type="component" value="Unassembled WGS sequence"/>
</dbReference>
<evidence type="ECO:0000313" key="3">
    <source>
        <dbReference type="EMBL" id="KAK0953374.1"/>
    </source>
</evidence>
<sequence>MATASIIKLQVTQRPEYYRDGISEGATDKASELLQKNHDTHHIFFNHDGFHNHIAHHLLTLWALRATEGELQHAYDSNAGYQRPPGPLDQSLVTDLHDPARFARHLGNERHYHAFMIFFQNEIAKTSMPEVVNHYLLAGTTQADDLLHRLFGGFLHPLIHLGFALESQQPALVAEALAQAAVHSASMSPFFLLAEQAARDRADEPCSKTIVELLDEIHADPEMRAAPRWSDGNKLRDGVVGRAAERMVSYTSRFRVEPDELERKTAEMINAVVYYTAGAQREGYARKYDFYFSKANPKPNEPRAFPADDSIKVHCLNSSICFSTFLHQPWITPANQTRLLTYKVWTDLAMYASRASPPIRLDLVRQSPPKHPSDWDGIFDRVTALTDDDGHAAKLVRALAHGERVCAPWEGRGEFRVKAGDWVGMGHMAVDSVEAGEPRWVRSAGFDEAWEGAEVRAQL</sequence>
<proteinExistence type="predicted"/>
<comment type="caution">
    <text evidence="3">The sequence shown here is derived from an EMBL/GenBank/DDBJ whole genome shotgun (WGS) entry which is preliminary data.</text>
</comment>
<keyword evidence="4" id="KW-1185">Reference proteome</keyword>
<dbReference type="PANTHER" id="PTHR35870:SF1">
    <property type="entry name" value="PROTEIN, PUTATIVE (AFU_ORTHOLOGUE AFUA_5G03330)-RELATED"/>
    <property type="match status" value="1"/>
</dbReference>
<dbReference type="EMBL" id="JAUJLE010000556">
    <property type="protein sequence ID" value="KAK0953374.1"/>
    <property type="molecule type" value="Genomic_DNA"/>
</dbReference>
<dbReference type="EMBL" id="JASUXU010000063">
    <property type="protein sequence ID" value="KAK0312549.1"/>
    <property type="molecule type" value="Genomic_DNA"/>
</dbReference>